<comment type="caution">
    <text evidence="5">The sequence shown here is derived from an EMBL/GenBank/DDBJ whole genome shotgun (WGS) entry which is preliminary data.</text>
</comment>
<dbReference type="InterPro" id="IPR050994">
    <property type="entry name" value="At_inactive_RLKs"/>
</dbReference>
<dbReference type="PANTHER" id="PTHR48010">
    <property type="entry name" value="OS05G0588300 PROTEIN"/>
    <property type="match status" value="1"/>
</dbReference>
<dbReference type="InterPro" id="IPR032675">
    <property type="entry name" value="LRR_dom_sf"/>
</dbReference>
<reference evidence="5 6" key="1">
    <citation type="submission" date="2021-03" db="EMBL/GenBank/DDBJ databases">
        <authorList>
            <person name="King G.J."/>
            <person name="Bancroft I."/>
            <person name="Baten A."/>
            <person name="Bloomfield J."/>
            <person name="Borpatragohain P."/>
            <person name="He Z."/>
            <person name="Irish N."/>
            <person name="Irwin J."/>
            <person name="Liu K."/>
            <person name="Mauleon R.P."/>
            <person name="Moore J."/>
            <person name="Morris R."/>
            <person name="Ostergaard L."/>
            <person name="Wang B."/>
            <person name="Wells R."/>
        </authorList>
    </citation>
    <scope>NUCLEOTIDE SEQUENCE [LARGE SCALE GENOMIC DNA]</scope>
    <source>
        <strain evidence="5">R-o-18</strain>
        <tissue evidence="5">Leaf</tissue>
    </source>
</reference>
<evidence type="ECO:0000256" key="1">
    <source>
        <dbReference type="ARBA" id="ARBA00022614"/>
    </source>
</evidence>
<dbReference type="Gene3D" id="3.80.10.10">
    <property type="entry name" value="Ribonuclease Inhibitor"/>
    <property type="match status" value="1"/>
</dbReference>
<organism evidence="5 6">
    <name type="scientific">Brassica rapa subsp. trilocularis</name>
    <dbReference type="NCBI Taxonomy" id="1813537"/>
    <lineage>
        <taxon>Eukaryota</taxon>
        <taxon>Viridiplantae</taxon>
        <taxon>Streptophyta</taxon>
        <taxon>Embryophyta</taxon>
        <taxon>Tracheophyta</taxon>
        <taxon>Spermatophyta</taxon>
        <taxon>Magnoliopsida</taxon>
        <taxon>eudicotyledons</taxon>
        <taxon>Gunneridae</taxon>
        <taxon>Pentapetalae</taxon>
        <taxon>rosids</taxon>
        <taxon>malvids</taxon>
        <taxon>Brassicales</taxon>
        <taxon>Brassicaceae</taxon>
        <taxon>Brassiceae</taxon>
        <taxon>Brassica</taxon>
    </lineage>
</organism>
<gene>
    <name evidence="5" type="primary">A03g507140.1_BraROA</name>
    <name evidence="5" type="ORF">IGI04_013035</name>
</gene>
<dbReference type="Pfam" id="PF08263">
    <property type="entry name" value="LRRNT_2"/>
    <property type="match status" value="1"/>
</dbReference>
<proteinExistence type="predicted"/>
<dbReference type="EMBL" id="JADBGQ010000003">
    <property type="protein sequence ID" value="KAG5406916.1"/>
    <property type="molecule type" value="Genomic_DNA"/>
</dbReference>
<keyword evidence="1" id="KW-0433">Leucine-rich repeat</keyword>
<keyword evidence="3" id="KW-1133">Transmembrane helix</keyword>
<keyword evidence="6" id="KW-1185">Reference proteome</keyword>
<dbReference type="Proteomes" id="UP000823674">
    <property type="component" value="Chromosome A03"/>
</dbReference>
<accession>A0ABQ7N9N1</accession>
<dbReference type="InterPro" id="IPR013210">
    <property type="entry name" value="LRR_N_plant-typ"/>
</dbReference>
<feature type="transmembrane region" description="Helical" evidence="3">
    <location>
        <begin position="197"/>
        <end position="218"/>
    </location>
</feature>
<feature type="non-terminal residue" evidence="5">
    <location>
        <position position="1"/>
    </location>
</feature>
<name>A0ABQ7N9N1_BRACM</name>
<feature type="domain" description="Leucine-rich repeat-containing N-terminal plant-type" evidence="4">
    <location>
        <begin position="323"/>
        <end position="359"/>
    </location>
</feature>
<evidence type="ECO:0000313" key="5">
    <source>
        <dbReference type="EMBL" id="KAG5406916.1"/>
    </source>
</evidence>
<keyword evidence="3" id="KW-0812">Transmembrane</keyword>
<evidence type="ECO:0000313" key="6">
    <source>
        <dbReference type="Proteomes" id="UP000823674"/>
    </source>
</evidence>
<protein>
    <recommendedName>
        <fullName evidence="4">Leucine-rich repeat-containing N-terminal plant-type domain-containing protein</fullName>
    </recommendedName>
</protein>
<keyword evidence="2" id="KW-0677">Repeat</keyword>
<dbReference type="PANTHER" id="PTHR48010:SF85">
    <property type="entry name" value="PROTEIN KINASE DOMAIN-CONTAINING PROTEIN"/>
    <property type="match status" value="1"/>
</dbReference>
<evidence type="ECO:0000256" key="2">
    <source>
        <dbReference type="ARBA" id="ARBA00022737"/>
    </source>
</evidence>
<dbReference type="SUPFAM" id="SSF52058">
    <property type="entry name" value="L domain-like"/>
    <property type="match status" value="1"/>
</dbReference>
<evidence type="ECO:0000256" key="3">
    <source>
        <dbReference type="SAM" id="Phobius"/>
    </source>
</evidence>
<sequence length="468" mass="52435">LHILFFLWSRQLRGESESSATFYSPNHLTSFHDALTHLSLLSMFILCSHHRWRASHFTSDPFHGEREQKEKVRRECCVSEPSITDLHRHEPLVTGELHHVTGDQDASIVAMFEKTVHWVWCLLRHSVVDLLCQGVEVDKSSTGVCYRAHIRWCFGLYRVLQRVRIKLYLFGVLCPGPWTSGETDEYMIFGWIGATGLYFGFLFGLRVSGVVYMGYYAMRYYWWHAVLQIGGDGCHNLASHESKPSVSDPAFALQRFGRGSEASTGASEERVRGAAAEPAEPTYMIPFSFCSSVFFPNSSMTILSVLLTTLLLSLPLPSTQDLNANKAALLSLRSSVGGRTFCWDIRHTSPCNWAGVKCDNNRVTALRLPGVSLSGTIPNGVFRNLTRLRTLSLRLNALAGSLTLDLTTSSDLRHLYLQGNRFSGKYPRACSVSLTSIESMESTVLFSSFGENEGVRVRRIVIFGGRVN</sequence>
<keyword evidence="3" id="KW-0472">Membrane</keyword>
<evidence type="ECO:0000259" key="4">
    <source>
        <dbReference type="Pfam" id="PF08263"/>
    </source>
</evidence>